<keyword evidence="3" id="KW-0489">Methyltransferase</keyword>
<dbReference type="CDD" id="cd02440">
    <property type="entry name" value="AdoMet_MTases"/>
    <property type="match status" value="1"/>
</dbReference>
<dbReference type="PANTHER" id="PTHR43861">
    <property type="entry name" value="TRANS-ACONITATE 2-METHYLTRANSFERASE-RELATED"/>
    <property type="match status" value="1"/>
</dbReference>
<dbReference type="InterPro" id="IPR041698">
    <property type="entry name" value="Methyltransf_25"/>
</dbReference>
<dbReference type="RefSeq" id="WP_201370829.1">
    <property type="nucleotide sequence ID" value="NZ_BNJG01000001.1"/>
</dbReference>
<evidence type="ECO:0000313" key="4">
    <source>
        <dbReference type="Proteomes" id="UP000654345"/>
    </source>
</evidence>
<name>A0ABQ3UN20_9CHLR</name>
<sequence>MNNYDLIAPFYDAEHAQFSEDFDMYRNFAELCGGKILELACGSGRVLLPLSEDGYEVTGVDTSAQMLDLARQALDDAGLSKHCTLVQQDVCTLQLEQKYRLAFIALGSFAHITSRVQQKQALAAIRAHLSVGGTFILDISNGDLRYMEGMSGQMLHQGTWQSDDQTWLSHFVSPAASHDRHLLELTHFYDQHHQGGPVQRTVVTTHHYLFERGEIELLLEQAGFQVKDIYGDYDLAPYQLESPRLICIAEAR</sequence>
<keyword evidence="1" id="KW-0808">Transferase</keyword>
<proteinExistence type="predicted"/>
<evidence type="ECO:0000259" key="2">
    <source>
        <dbReference type="Pfam" id="PF13649"/>
    </source>
</evidence>
<evidence type="ECO:0000256" key="1">
    <source>
        <dbReference type="ARBA" id="ARBA00022679"/>
    </source>
</evidence>
<accession>A0ABQ3UN20</accession>
<feature type="domain" description="Methyltransferase" evidence="2">
    <location>
        <begin position="36"/>
        <end position="133"/>
    </location>
</feature>
<dbReference type="Proteomes" id="UP000654345">
    <property type="component" value="Unassembled WGS sequence"/>
</dbReference>
<evidence type="ECO:0000313" key="3">
    <source>
        <dbReference type="EMBL" id="GHO54078.1"/>
    </source>
</evidence>
<protein>
    <submittedName>
        <fullName evidence="3">Type 12 methyltransferase</fullName>
    </submittedName>
</protein>
<organism evidence="3 4">
    <name type="scientific">Ktedonobacter robiniae</name>
    <dbReference type="NCBI Taxonomy" id="2778365"/>
    <lineage>
        <taxon>Bacteria</taxon>
        <taxon>Bacillati</taxon>
        <taxon>Chloroflexota</taxon>
        <taxon>Ktedonobacteria</taxon>
        <taxon>Ktedonobacterales</taxon>
        <taxon>Ktedonobacteraceae</taxon>
        <taxon>Ktedonobacter</taxon>
    </lineage>
</organism>
<dbReference type="GO" id="GO:0008168">
    <property type="term" value="F:methyltransferase activity"/>
    <property type="evidence" value="ECO:0007669"/>
    <property type="project" value="UniProtKB-KW"/>
</dbReference>
<dbReference type="EMBL" id="BNJG01000001">
    <property type="protein sequence ID" value="GHO54078.1"/>
    <property type="molecule type" value="Genomic_DNA"/>
</dbReference>
<dbReference type="Pfam" id="PF13649">
    <property type="entry name" value="Methyltransf_25"/>
    <property type="match status" value="1"/>
</dbReference>
<dbReference type="InterPro" id="IPR029063">
    <property type="entry name" value="SAM-dependent_MTases_sf"/>
</dbReference>
<keyword evidence="4" id="KW-1185">Reference proteome</keyword>
<reference evidence="3 4" key="1">
    <citation type="journal article" date="2021" name="Int. J. Syst. Evol. Microbiol.">
        <title>Reticulibacter mediterranei gen. nov., sp. nov., within the new family Reticulibacteraceae fam. nov., and Ktedonospora formicarum gen. nov., sp. nov., Ktedonobacter robiniae sp. nov., Dictyobacter formicarum sp. nov. and Dictyobacter arantiisoli sp. nov., belonging to the class Ktedonobacteria.</title>
        <authorList>
            <person name="Yabe S."/>
            <person name="Zheng Y."/>
            <person name="Wang C.M."/>
            <person name="Sakai Y."/>
            <person name="Abe K."/>
            <person name="Yokota A."/>
            <person name="Donadio S."/>
            <person name="Cavaletti L."/>
            <person name="Monciardini P."/>
        </authorList>
    </citation>
    <scope>NUCLEOTIDE SEQUENCE [LARGE SCALE GENOMIC DNA]</scope>
    <source>
        <strain evidence="3 4">SOSP1-30</strain>
    </source>
</reference>
<comment type="caution">
    <text evidence="3">The sequence shown here is derived from an EMBL/GenBank/DDBJ whole genome shotgun (WGS) entry which is preliminary data.</text>
</comment>
<dbReference type="SUPFAM" id="SSF53335">
    <property type="entry name" value="S-adenosyl-L-methionine-dependent methyltransferases"/>
    <property type="match status" value="1"/>
</dbReference>
<dbReference type="Gene3D" id="2.20.130.10">
    <property type="entry name" value="CAC2371-like domains"/>
    <property type="match status" value="1"/>
</dbReference>
<gene>
    <name evidence="3" type="ORF">KSB_25530</name>
</gene>
<dbReference type="Gene3D" id="3.40.50.150">
    <property type="entry name" value="Vaccinia Virus protein VP39"/>
    <property type="match status" value="1"/>
</dbReference>
<dbReference type="GO" id="GO:0032259">
    <property type="term" value="P:methylation"/>
    <property type="evidence" value="ECO:0007669"/>
    <property type="project" value="UniProtKB-KW"/>
</dbReference>